<feature type="binding site" evidence="2">
    <location>
        <position position="101"/>
    </location>
    <ligand>
        <name>Fe cation</name>
        <dbReference type="ChEBI" id="CHEBI:24875"/>
    </ligand>
</feature>
<comment type="caution">
    <text evidence="6">The sequence shown here is derived from an EMBL/GenBank/DDBJ whole genome shotgun (WGS) entry which is preliminary data.</text>
</comment>
<dbReference type="RefSeq" id="WP_053937669.1">
    <property type="nucleotide sequence ID" value="NZ_LAQT01000007.1"/>
</dbReference>
<name>A0A0N1JSQ7_9NEIS</name>
<dbReference type="PANTHER" id="PTHR13903:SF8">
    <property type="entry name" value="PIRIN"/>
    <property type="match status" value="1"/>
</dbReference>
<evidence type="ECO:0000259" key="5">
    <source>
        <dbReference type="Pfam" id="PF05726"/>
    </source>
</evidence>
<evidence type="ECO:0000313" key="7">
    <source>
        <dbReference type="Proteomes" id="UP000037939"/>
    </source>
</evidence>
<dbReference type="SUPFAM" id="SSF51182">
    <property type="entry name" value="RmlC-like cupins"/>
    <property type="match status" value="1"/>
</dbReference>
<dbReference type="EMBL" id="LAQT01000007">
    <property type="protein sequence ID" value="KPC53439.1"/>
    <property type="molecule type" value="Genomic_DNA"/>
</dbReference>
<dbReference type="PIRSF" id="PIRSF006232">
    <property type="entry name" value="Pirin"/>
    <property type="match status" value="1"/>
</dbReference>
<proteinExistence type="inferred from homology"/>
<evidence type="ECO:0000259" key="4">
    <source>
        <dbReference type="Pfam" id="PF02678"/>
    </source>
</evidence>
<protein>
    <submittedName>
        <fullName evidence="6">Quercetin 2,3-dioxygenase</fullName>
        <ecNumber evidence="6">1.13.11.24</ecNumber>
    </submittedName>
</protein>
<dbReference type="CDD" id="cd02909">
    <property type="entry name" value="cupin_pirin_N"/>
    <property type="match status" value="1"/>
</dbReference>
<dbReference type="InterPro" id="IPR012093">
    <property type="entry name" value="Pirin"/>
</dbReference>
<accession>A0A0N1JSQ7</accession>
<evidence type="ECO:0000256" key="3">
    <source>
        <dbReference type="RuleBase" id="RU003457"/>
    </source>
</evidence>
<feature type="domain" description="Pirin C-terminal" evidence="5">
    <location>
        <begin position="175"/>
        <end position="273"/>
    </location>
</feature>
<comment type="cofactor">
    <cofactor evidence="2">
        <name>Fe cation</name>
        <dbReference type="ChEBI" id="CHEBI:24875"/>
    </cofactor>
    <text evidence="2">Binds 1 Fe cation per subunit.</text>
</comment>
<evidence type="ECO:0000256" key="2">
    <source>
        <dbReference type="PIRSR" id="PIRSR006232-1"/>
    </source>
</evidence>
<dbReference type="Pfam" id="PF02678">
    <property type="entry name" value="Pirin"/>
    <property type="match status" value="1"/>
</dbReference>
<feature type="binding site" evidence="2">
    <location>
        <position position="59"/>
    </location>
    <ligand>
        <name>Fe cation</name>
        <dbReference type="ChEBI" id="CHEBI:24875"/>
    </ligand>
</feature>
<dbReference type="AlphaFoldDB" id="A0A0N1JSQ7"/>
<comment type="similarity">
    <text evidence="1 3">Belongs to the pirin family.</text>
</comment>
<dbReference type="Proteomes" id="UP000037939">
    <property type="component" value="Unassembled WGS sequence"/>
</dbReference>
<feature type="domain" description="Pirin N-terminal" evidence="4">
    <location>
        <begin position="22"/>
        <end position="122"/>
    </location>
</feature>
<evidence type="ECO:0000256" key="1">
    <source>
        <dbReference type="ARBA" id="ARBA00008416"/>
    </source>
</evidence>
<gene>
    <name evidence="6" type="primary">yhhW_3</name>
    <name evidence="6" type="ORF">WG78_10140</name>
</gene>
<keyword evidence="2" id="KW-0408">Iron</keyword>
<organism evidence="6 7">
    <name type="scientific">Amantichitinum ursilacus</name>
    <dbReference type="NCBI Taxonomy" id="857265"/>
    <lineage>
        <taxon>Bacteria</taxon>
        <taxon>Pseudomonadati</taxon>
        <taxon>Pseudomonadota</taxon>
        <taxon>Betaproteobacteria</taxon>
        <taxon>Neisseriales</taxon>
        <taxon>Chitinibacteraceae</taxon>
        <taxon>Amantichitinum</taxon>
    </lineage>
</organism>
<keyword evidence="6" id="KW-0560">Oxidoreductase</keyword>
<dbReference type="PANTHER" id="PTHR13903">
    <property type="entry name" value="PIRIN-RELATED"/>
    <property type="match status" value="1"/>
</dbReference>
<dbReference type="InterPro" id="IPR014710">
    <property type="entry name" value="RmlC-like_jellyroll"/>
</dbReference>
<feature type="binding site" evidence="2">
    <location>
        <position position="103"/>
    </location>
    <ligand>
        <name>Fe cation</name>
        <dbReference type="ChEBI" id="CHEBI:24875"/>
    </ligand>
</feature>
<dbReference type="OrthoDB" id="321327at2"/>
<dbReference type="InterPro" id="IPR008778">
    <property type="entry name" value="Pirin_C_dom"/>
</dbReference>
<keyword evidence="6" id="KW-0223">Dioxygenase</keyword>
<dbReference type="InterPro" id="IPR003829">
    <property type="entry name" value="Pirin_N_dom"/>
</dbReference>
<dbReference type="GO" id="GO:0046872">
    <property type="term" value="F:metal ion binding"/>
    <property type="evidence" value="ECO:0007669"/>
    <property type="project" value="UniProtKB-KW"/>
</dbReference>
<dbReference type="InterPro" id="IPR011051">
    <property type="entry name" value="RmlC_Cupin_sf"/>
</dbReference>
<keyword evidence="7" id="KW-1185">Reference proteome</keyword>
<dbReference type="EC" id="1.13.11.24" evidence="6"/>
<dbReference type="Gene3D" id="2.60.120.10">
    <property type="entry name" value="Jelly Rolls"/>
    <property type="match status" value="2"/>
</dbReference>
<keyword evidence="2" id="KW-0479">Metal-binding</keyword>
<dbReference type="Pfam" id="PF05726">
    <property type="entry name" value="Pirin_C"/>
    <property type="match status" value="1"/>
</dbReference>
<feature type="binding site" evidence="2">
    <location>
        <position position="57"/>
    </location>
    <ligand>
        <name>Fe cation</name>
        <dbReference type="ChEBI" id="CHEBI:24875"/>
    </ligand>
</feature>
<dbReference type="STRING" id="857265.WG78_10140"/>
<sequence length="291" mass="31325">MDKPVLTIKGRAETVGGLPVNRLLPAVQQRAVGPFVFVDHIGPADFGAGQGINVPPHPHIGLATVTYLLEGEQLHRDSLGTEQLIYPGDINLMSAGRGIAHSERTPESQRNGGRIHGVQTWLALPLSHETSEPHFDHYAAAQLPRFEQDGVDVNVLMGELWQHRSPVQFPSSTLYAVLRLPAGAQITLPDAAPERAVCVIEGDAALAGAALDGGEISVLASGYQPELSSVHGGIVLLLGGDALDAPRHLWWNYVASRRELIDAAKVAWQEDRVGQVPNETERLPLPIVRAQ</sequence>
<dbReference type="GO" id="GO:0008127">
    <property type="term" value="F:quercetin 2,3-dioxygenase activity"/>
    <property type="evidence" value="ECO:0007669"/>
    <property type="project" value="UniProtKB-EC"/>
</dbReference>
<reference evidence="6 7" key="1">
    <citation type="submission" date="2015-07" db="EMBL/GenBank/DDBJ databases">
        <title>Draft genome sequence of the Amantichitinum ursilacus IGB-41, a new chitin-degrading bacterium.</title>
        <authorList>
            <person name="Kirstahler P."/>
            <person name="Guenther M."/>
            <person name="Grumaz C."/>
            <person name="Rupp S."/>
            <person name="Zibek S."/>
            <person name="Sohn K."/>
        </authorList>
    </citation>
    <scope>NUCLEOTIDE SEQUENCE [LARGE SCALE GENOMIC DNA]</scope>
    <source>
        <strain evidence="6 7">IGB-41</strain>
    </source>
</reference>
<evidence type="ECO:0000313" key="6">
    <source>
        <dbReference type="EMBL" id="KPC53439.1"/>
    </source>
</evidence>